<name>A0AAU9Q9T0_9VIBR</name>
<feature type="domain" description="DUF7146" evidence="1">
    <location>
        <begin position="81"/>
        <end position="174"/>
    </location>
</feature>
<evidence type="ECO:0000313" key="2">
    <source>
        <dbReference type="EMBL" id="CAH1536760.1"/>
    </source>
</evidence>
<dbReference type="InterPro" id="IPR055570">
    <property type="entry name" value="DUF7146"/>
</dbReference>
<accession>A0AAU9Q9T0</accession>
<evidence type="ECO:0000313" key="3">
    <source>
        <dbReference type="Proteomes" id="UP001295420"/>
    </source>
</evidence>
<protein>
    <recommendedName>
        <fullName evidence="1">DUF7146 domain-containing protein</fullName>
    </recommendedName>
</protein>
<dbReference type="EMBL" id="CAKMTQ010000035">
    <property type="protein sequence ID" value="CAH1536760.1"/>
    <property type="molecule type" value="Genomic_DNA"/>
</dbReference>
<dbReference type="Proteomes" id="UP001295420">
    <property type="component" value="Unassembled WGS sequence"/>
</dbReference>
<sequence length="177" mass="20343">MRYQNQNGDFDYSKFKEHVSKALPKYTESLATQLLGQPNQSKSDRDYLTFGIGKSAFKVTLTGEYRGYFKDYTTPRHIAKFEQRAKEYVQTSQPLEGTLAETYLKKLGIKNPQSEHVLFHQTVYSSEDKRFHPAMITNIHNKQGETKAIEVTYLDYQGNKGSTLDTNPRTLGTKSKK</sequence>
<reference evidence="2" key="1">
    <citation type="submission" date="2022-01" db="EMBL/GenBank/DDBJ databases">
        <authorList>
            <person name="Lagorce A."/>
        </authorList>
    </citation>
    <scope>NUCLEOTIDE SEQUENCE</scope>
    <source>
        <strain evidence="2">Th15_F1_D04</strain>
    </source>
</reference>
<dbReference type="AlphaFoldDB" id="A0AAU9Q9T0"/>
<gene>
    <name evidence="2" type="ORF">THF1D04_400004</name>
</gene>
<comment type="caution">
    <text evidence="2">The sequence shown here is derived from an EMBL/GenBank/DDBJ whole genome shotgun (WGS) entry which is preliminary data.</text>
</comment>
<organism evidence="2 3">
    <name type="scientific">Vibrio owensii</name>
    <dbReference type="NCBI Taxonomy" id="696485"/>
    <lineage>
        <taxon>Bacteria</taxon>
        <taxon>Pseudomonadati</taxon>
        <taxon>Pseudomonadota</taxon>
        <taxon>Gammaproteobacteria</taxon>
        <taxon>Vibrionales</taxon>
        <taxon>Vibrionaceae</taxon>
        <taxon>Vibrio</taxon>
    </lineage>
</organism>
<dbReference type="Pfam" id="PF23639">
    <property type="entry name" value="DUF7146"/>
    <property type="match status" value="1"/>
</dbReference>
<proteinExistence type="predicted"/>
<evidence type="ECO:0000259" key="1">
    <source>
        <dbReference type="Pfam" id="PF23639"/>
    </source>
</evidence>